<dbReference type="PATRIC" id="fig|1003195.11.peg.4225"/>
<sequence length="68" mass="6952">MPESPCIPADELPRIFDRFYRGRTARAGGSGIGLAAAELVAAHGGTITAGSTPGDGTTFLLTLPAHRS</sequence>
<dbReference type="AlphaFoldDB" id="F8K3G8"/>
<evidence type="ECO:0000313" key="7">
    <source>
        <dbReference type="EMBL" id="AEW95091.1"/>
    </source>
</evidence>
<feature type="domain" description="Histidine kinase" evidence="6">
    <location>
        <begin position="1"/>
        <end position="67"/>
    </location>
</feature>
<dbReference type="EC" id="2.7.13.3" evidence="2"/>
<dbReference type="GO" id="GO:0004673">
    <property type="term" value="F:protein histidine kinase activity"/>
    <property type="evidence" value="ECO:0007669"/>
    <property type="project" value="UniProtKB-EC"/>
</dbReference>
<protein>
    <recommendedName>
        <fullName evidence="2">histidine kinase</fullName>
        <ecNumber evidence="2">2.7.13.3</ecNumber>
    </recommendedName>
</protein>
<name>F8K3G8_STREN</name>
<keyword evidence="8" id="KW-1185">Reference proteome</keyword>
<dbReference type="HOGENOM" id="CLU_000445_89_31_11"/>
<evidence type="ECO:0000256" key="2">
    <source>
        <dbReference type="ARBA" id="ARBA00012438"/>
    </source>
</evidence>
<dbReference type="Gene3D" id="3.30.565.10">
    <property type="entry name" value="Histidine kinase-like ATPase, C-terminal domain"/>
    <property type="match status" value="1"/>
</dbReference>
<evidence type="ECO:0000256" key="3">
    <source>
        <dbReference type="ARBA" id="ARBA00022679"/>
    </source>
</evidence>
<comment type="catalytic activity">
    <reaction evidence="1">
        <text>ATP + protein L-histidine = ADP + protein N-phospho-L-histidine.</text>
        <dbReference type="EC" id="2.7.13.3"/>
    </reaction>
</comment>
<reference evidence="8" key="1">
    <citation type="submission" date="2011-12" db="EMBL/GenBank/DDBJ databases">
        <title>Complete genome sequence of Streptomyces cattleya strain DSM 46488.</title>
        <authorList>
            <person name="Ou H.-Y."/>
            <person name="Li P."/>
            <person name="Zhao C."/>
            <person name="O'Hagan D."/>
            <person name="Deng Z."/>
        </authorList>
    </citation>
    <scope>NUCLEOTIDE SEQUENCE [LARGE SCALE GENOMIC DNA]</scope>
    <source>
        <strain evidence="8">ATCC 35852 / DSM 46488 / JCM 4925 / NBRC 14057 / NRRL 8057</strain>
    </source>
</reference>
<dbReference type="OrthoDB" id="9757990at2"/>
<accession>G8X2H5</accession>
<dbReference type="InterPro" id="IPR050736">
    <property type="entry name" value="Sensor_HK_Regulatory"/>
</dbReference>
<keyword evidence="3" id="KW-0808">Transferase</keyword>
<dbReference type="InterPro" id="IPR003594">
    <property type="entry name" value="HATPase_dom"/>
</dbReference>
<dbReference type="PANTHER" id="PTHR43711">
    <property type="entry name" value="TWO-COMPONENT HISTIDINE KINASE"/>
    <property type="match status" value="1"/>
</dbReference>
<dbReference type="GO" id="GO:0000160">
    <property type="term" value="P:phosphorelay signal transduction system"/>
    <property type="evidence" value="ECO:0007669"/>
    <property type="project" value="UniProtKB-KW"/>
</dbReference>
<dbReference type="SUPFAM" id="SSF55874">
    <property type="entry name" value="ATPase domain of HSP90 chaperone/DNA topoisomerase II/histidine kinase"/>
    <property type="match status" value="1"/>
</dbReference>
<evidence type="ECO:0000256" key="1">
    <source>
        <dbReference type="ARBA" id="ARBA00000085"/>
    </source>
</evidence>
<dbReference type="RefSeq" id="WP_014143469.1">
    <property type="nucleotide sequence ID" value="NC_016111.1"/>
</dbReference>
<dbReference type="KEGG" id="sct:SCAT_2732"/>
<dbReference type="Pfam" id="PF02518">
    <property type="entry name" value="HATPase_c"/>
    <property type="match status" value="1"/>
</dbReference>
<dbReference type="InterPro" id="IPR004358">
    <property type="entry name" value="Sig_transdc_His_kin-like_C"/>
</dbReference>
<evidence type="ECO:0000259" key="6">
    <source>
        <dbReference type="PROSITE" id="PS50109"/>
    </source>
</evidence>
<dbReference type="STRING" id="1003195.SCATT_27200"/>
<dbReference type="InterPro" id="IPR005467">
    <property type="entry name" value="His_kinase_dom"/>
</dbReference>
<keyword evidence="5" id="KW-0902">Two-component regulatory system</keyword>
<dbReference type="KEGG" id="scy:SCATT_27200"/>
<dbReference type="Proteomes" id="UP000007842">
    <property type="component" value="Chromosome"/>
</dbReference>
<accession>F8K3G8</accession>
<gene>
    <name evidence="7" type="ordered locus">SCATT_27200</name>
</gene>
<dbReference type="InterPro" id="IPR036890">
    <property type="entry name" value="HATPase_C_sf"/>
</dbReference>
<proteinExistence type="predicted"/>
<dbReference type="PRINTS" id="PR00344">
    <property type="entry name" value="BCTRLSENSOR"/>
</dbReference>
<keyword evidence="4 7" id="KW-0418">Kinase</keyword>
<dbReference type="PROSITE" id="PS50109">
    <property type="entry name" value="HIS_KIN"/>
    <property type="match status" value="1"/>
</dbReference>
<evidence type="ECO:0000256" key="4">
    <source>
        <dbReference type="ARBA" id="ARBA00022777"/>
    </source>
</evidence>
<organism evidence="7 8">
    <name type="scientific">Streptantibioticus cattleyicolor (strain ATCC 35852 / DSM 46488 / JCM 4925 / NBRC 14057 / NRRL 8057)</name>
    <name type="common">Streptomyces cattleya</name>
    <dbReference type="NCBI Taxonomy" id="1003195"/>
    <lineage>
        <taxon>Bacteria</taxon>
        <taxon>Bacillati</taxon>
        <taxon>Actinomycetota</taxon>
        <taxon>Actinomycetes</taxon>
        <taxon>Kitasatosporales</taxon>
        <taxon>Streptomycetaceae</taxon>
        <taxon>Streptantibioticus</taxon>
    </lineage>
</organism>
<dbReference type="EMBL" id="CP003219">
    <property type="protein sequence ID" value="AEW95091.1"/>
    <property type="molecule type" value="Genomic_DNA"/>
</dbReference>
<evidence type="ECO:0000313" key="8">
    <source>
        <dbReference type="Proteomes" id="UP000007842"/>
    </source>
</evidence>
<dbReference type="PANTHER" id="PTHR43711:SF1">
    <property type="entry name" value="HISTIDINE KINASE 1"/>
    <property type="match status" value="1"/>
</dbReference>
<evidence type="ECO:0000256" key="5">
    <source>
        <dbReference type="ARBA" id="ARBA00023012"/>
    </source>
</evidence>
<dbReference type="eggNOG" id="COG5002">
    <property type="taxonomic scope" value="Bacteria"/>
</dbReference>